<protein>
    <submittedName>
        <fullName evidence="1">Uncharacterized protein</fullName>
    </submittedName>
</protein>
<reference evidence="1 2" key="1">
    <citation type="submission" date="2019-03" db="EMBL/GenBank/DDBJ databases">
        <title>Draft genome sequences of novel Actinobacteria.</title>
        <authorList>
            <person name="Sahin N."/>
            <person name="Ay H."/>
            <person name="Saygin H."/>
        </authorList>
    </citation>
    <scope>NUCLEOTIDE SEQUENCE [LARGE SCALE GENOMIC DNA]</scope>
    <source>
        <strain evidence="1 2">DSM 45941</strain>
    </source>
</reference>
<organism evidence="1 2">
    <name type="scientific">Actinomadura darangshiensis</name>
    <dbReference type="NCBI Taxonomy" id="705336"/>
    <lineage>
        <taxon>Bacteria</taxon>
        <taxon>Bacillati</taxon>
        <taxon>Actinomycetota</taxon>
        <taxon>Actinomycetes</taxon>
        <taxon>Streptosporangiales</taxon>
        <taxon>Thermomonosporaceae</taxon>
        <taxon>Actinomadura</taxon>
    </lineage>
</organism>
<evidence type="ECO:0000313" key="1">
    <source>
        <dbReference type="EMBL" id="TDD60707.1"/>
    </source>
</evidence>
<dbReference type="OrthoDB" id="3480972at2"/>
<dbReference type="RefSeq" id="WP_132206162.1">
    <property type="nucleotide sequence ID" value="NZ_SMKY01000508.1"/>
</dbReference>
<proteinExistence type="predicted"/>
<dbReference type="AlphaFoldDB" id="A0A4V6PE87"/>
<evidence type="ECO:0000313" key="2">
    <source>
        <dbReference type="Proteomes" id="UP000295578"/>
    </source>
</evidence>
<dbReference type="Proteomes" id="UP000295578">
    <property type="component" value="Unassembled WGS sequence"/>
</dbReference>
<gene>
    <name evidence="1" type="ORF">E1293_45530</name>
</gene>
<keyword evidence="2" id="KW-1185">Reference proteome</keyword>
<name>A0A4V6PE87_9ACTN</name>
<sequence>MGASQRVKVARGRLVMWWWRVRYGHAAAEKHLDALADAMRIRGWSTVKVYVESPPVLWIFPERAEDLALSVTAEQTGGRWAYRISQSIKYPCDSPQRVAGVLDDVLPDRSPPSWRVDGDSGCAFSGSV</sequence>
<comment type="caution">
    <text evidence="1">The sequence shown here is derived from an EMBL/GenBank/DDBJ whole genome shotgun (WGS) entry which is preliminary data.</text>
</comment>
<dbReference type="EMBL" id="SMKY01000508">
    <property type="protein sequence ID" value="TDD60707.1"/>
    <property type="molecule type" value="Genomic_DNA"/>
</dbReference>
<accession>A0A4V6PE87</accession>